<dbReference type="GO" id="GO:0050821">
    <property type="term" value="P:protein stabilization"/>
    <property type="evidence" value="ECO:0007669"/>
    <property type="project" value="TreeGrafter"/>
</dbReference>
<keyword evidence="1" id="KW-0862">Zinc</keyword>
<organism evidence="3 4">
    <name type="scientific">Nyssa sinensis</name>
    <dbReference type="NCBI Taxonomy" id="561372"/>
    <lineage>
        <taxon>Eukaryota</taxon>
        <taxon>Viridiplantae</taxon>
        <taxon>Streptophyta</taxon>
        <taxon>Embryophyta</taxon>
        <taxon>Tracheophyta</taxon>
        <taxon>Spermatophyta</taxon>
        <taxon>Magnoliopsida</taxon>
        <taxon>eudicotyledons</taxon>
        <taxon>Gunneridae</taxon>
        <taxon>Pentapetalae</taxon>
        <taxon>asterids</taxon>
        <taxon>Cornales</taxon>
        <taxon>Nyssaceae</taxon>
        <taxon>Nyssa</taxon>
    </lineage>
</organism>
<dbReference type="GO" id="GO:0051087">
    <property type="term" value="F:protein-folding chaperone binding"/>
    <property type="evidence" value="ECO:0007669"/>
    <property type="project" value="TreeGrafter"/>
</dbReference>
<dbReference type="EMBL" id="CM018044">
    <property type="protein sequence ID" value="KAA8529231.1"/>
    <property type="molecule type" value="Genomic_DNA"/>
</dbReference>
<evidence type="ECO:0000256" key="1">
    <source>
        <dbReference type="PROSITE-ProRule" id="PRU00834"/>
    </source>
</evidence>
<evidence type="ECO:0000313" key="3">
    <source>
        <dbReference type="EMBL" id="KAA8529231.1"/>
    </source>
</evidence>
<sequence length="143" mass="15403">MSAAASCTVPAVSSLSTSSSTISTAFKAHGPVCSFRCPNFVKPNFASNPSFNPSRLRISHRIVTPKHVFGVPIFSCSDAIHSEAYPESGSASVSSDSHTEAIVDLKLPRRSLLVHFTCNSCGERTQKLINRLAYERGTVFVQV</sequence>
<dbReference type="GO" id="GO:0008270">
    <property type="term" value="F:zinc ion binding"/>
    <property type="evidence" value="ECO:0007669"/>
    <property type="project" value="UniProtKB-KW"/>
</dbReference>
<dbReference type="GO" id="GO:0030150">
    <property type="term" value="P:protein import into mitochondrial matrix"/>
    <property type="evidence" value="ECO:0007669"/>
    <property type="project" value="TreeGrafter"/>
</dbReference>
<dbReference type="PANTHER" id="PTHR20922">
    <property type="entry name" value="DNL-TYPE ZINC FINGER PROTEIN"/>
    <property type="match status" value="1"/>
</dbReference>
<dbReference type="InterPro" id="IPR007853">
    <property type="entry name" value="Znf_DNL-typ"/>
</dbReference>
<name>A0A5J5AJA1_9ASTE</name>
<dbReference type="InterPro" id="IPR024158">
    <property type="entry name" value="Mt_import_TIM15"/>
</dbReference>
<dbReference type="AlphaFoldDB" id="A0A5J5AJA1"/>
<proteinExistence type="predicted"/>
<reference evidence="3 4" key="1">
    <citation type="submission" date="2019-09" db="EMBL/GenBank/DDBJ databases">
        <title>A chromosome-level genome assembly of the Chinese tupelo Nyssa sinensis.</title>
        <authorList>
            <person name="Yang X."/>
            <person name="Kang M."/>
            <person name="Yang Y."/>
            <person name="Xiong H."/>
            <person name="Wang M."/>
            <person name="Zhang Z."/>
            <person name="Wang Z."/>
            <person name="Wu H."/>
            <person name="Ma T."/>
            <person name="Liu J."/>
            <person name="Xi Z."/>
        </authorList>
    </citation>
    <scope>NUCLEOTIDE SEQUENCE [LARGE SCALE GENOMIC DNA]</scope>
    <source>
        <strain evidence="3">J267</strain>
        <tissue evidence="3">Leaf</tissue>
    </source>
</reference>
<dbReference type="PANTHER" id="PTHR20922:SF19">
    <property type="entry name" value="F24J5.3"/>
    <property type="match status" value="1"/>
</dbReference>
<keyword evidence="1" id="KW-0479">Metal-binding</keyword>
<dbReference type="Pfam" id="PF05180">
    <property type="entry name" value="zf-DNL"/>
    <property type="match status" value="1"/>
</dbReference>
<dbReference type="Proteomes" id="UP000325577">
    <property type="component" value="Linkage Group LG20"/>
</dbReference>
<evidence type="ECO:0000259" key="2">
    <source>
        <dbReference type="PROSITE" id="PS51501"/>
    </source>
</evidence>
<protein>
    <recommendedName>
        <fullName evidence="2">DNL-type domain-containing protein</fullName>
    </recommendedName>
</protein>
<gene>
    <name evidence="3" type="ORF">F0562_033970</name>
</gene>
<dbReference type="OrthoDB" id="512667at2759"/>
<dbReference type="GO" id="GO:0005739">
    <property type="term" value="C:mitochondrion"/>
    <property type="evidence" value="ECO:0007669"/>
    <property type="project" value="TreeGrafter"/>
</dbReference>
<dbReference type="GO" id="GO:0006457">
    <property type="term" value="P:protein folding"/>
    <property type="evidence" value="ECO:0007669"/>
    <property type="project" value="TreeGrafter"/>
</dbReference>
<feature type="domain" description="DNL-type" evidence="2">
    <location>
        <begin position="107"/>
        <end position="143"/>
    </location>
</feature>
<keyword evidence="1" id="KW-0863">Zinc-finger</keyword>
<evidence type="ECO:0000313" key="4">
    <source>
        <dbReference type="Proteomes" id="UP000325577"/>
    </source>
</evidence>
<accession>A0A5J5AJA1</accession>
<keyword evidence="4" id="KW-1185">Reference proteome</keyword>
<dbReference type="PROSITE" id="PS51501">
    <property type="entry name" value="ZF_DNL"/>
    <property type="match status" value="1"/>
</dbReference>